<dbReference type="AlphaFoldDB" id="A0A2M4C764"/>
<organism evidence="2">
    <name type="scientific">Anopheles marajoara</name>
    <dbReference type="NCBI Taxonomy" id="58244"/>
    <lineage>
        <taxon>Eukaryota</taxon>
        <taxon>Metazoa</taxon>
        <taxon>Ecdysozoa</taxon>
        <taxon>Arthropoda</taxon>
        <taxon>Hexapoda</taxon>
        <taxon>Insecta</taxon>
        <taxon>Pterygota</taxon>
        <taxon>Neoptera</taxon>
        <taxon>Endopterygota</taxon>
        <taxon>Diptera</taxon>
        <taxon>Nematocera</taxon>
        <taxon>Culicoidea</taxon>
        <taxon>Culicidae</taxon>
        <taxon>Anophelinae</taxon>
        <taxon>Anopheles</taxon>
    </lineage>
</organism>
<keyword evidence="1" id="KW-0732">Signal</keyword>
<dbReference type="EMBL" id="GGFJ01012075">
    <property type="protein sequence ID" value="MBW61216.1"/>
    <property type="molecule type" value="Transcribed_RNA"/>
</dbReference>
<reference evidence="2" key="1">
    <citation type="submission" date="2018-01" db="EMBL/GenBank/DDBJ databases">
        <title>An insight into the sialome of Amazonian anophelines.</title>
        <authorList>
            <person name="Ribeiro J.M."/>
            <person name="Scarpassa V."/>
            <person name="Calvo E."/>
        </authorList>
    </citation>
    <scope>NUCLEOTIDE SEQUENCE</scope>
    <source>
        <tissue evidence="2">Salivary glands</tissue>
    </source>
</reference>
<proteinExistence type="predicted"/>
<evidence type="ECO:0000313" key="2">
    <source>
        <dbReference type="EMBL" id="MBW61216.1"/>
    </source>
</evidence>
<feature type="signal peptide" evidence="1">
    <location>
        <begin position="1"/>
        <end position="19"/>
    </location>
</feature>
<accession>A0A2M4C764</accession>
<sequence length="120" mass="13967">MELRFLFFLFCTPIHVVEIKRNHNNTREFDLLFRRAGGSVSRWTQLPLSVRFYFHAELLHLNGSGGTILCSCPFSYSVSFVRSTRIIAILYHRLSNLIESLVINLHSQNNLPVCQREREG</sequence>
<evidence type="ECO:0000256" key="1">
    <source>
        <dbReference type="SAM" id="SignalP"/>
    </source>
</evidence>
<protein>
    <submittedName>
        <fullName evidence="2">Putative secreted protein</fullName>
    </submittedName>
</protein>
<feature type="chain" id="PRO_5014766415" evidence="1">
    <location>
        <begin position="20"/>
        <end position="120"/>
    </location>
</feature>
<name>A0A2M4C764_9DIPT</name>